<keyword evidence="2" id="KW-0479">Metal-binding</keyword>
<evidence type="ECO:0000256" key="3">
    <source>
        <dbReference type="ARBA" id="ARBA00022771"/>
    </source>
</evidence>
<feature type="region of interest" description="Disordered" evidence="7">
    <location>
        <begin position="559"/>
        <end position="580"/>
    </location>
</feature>
<dbReference type="OrthoDB" id="26184at2759"/>
<dbReference type="GO" id="GO:0048284">
    <property type="term" value="P:organelle fusion"/>
    <property type="evidence" value="ECO:0007669"/>
    <property type="project" value="TreeGrafter"/>
</dbReference>
<keyword evidence="3" id="KW-0863">Zinc-finger</keyword>
<dbReference type="InterPro" id="IPR000547">
    <property type="entry name" value="Clathrin_H-chain/VPS_repeat"/>
</dbReference>
<keyword evidence="5" id="KW-0472">Membrane</keyword>
<dbReference type="GO" id="GO:0007032">
    <property type="term" value="P:endosome organization"/>
    <property type="evidence" value="ECO:0007669"/>
    <property type="project" value="TreeGrafter"/>
</dbReference>
<dbReference type="PROSITE" id="PS50236">
    <property type="entry name" value="CHCR"/>
    <property type="match status" value="1"/>
</dbReference>
<feature type="non-terminal residue" evidence="8">
    <location>
        <position position="1"/>
    </location>
</feature>
<evidence type="ECO:0000256" key="4">
    <source>
        <dbReference type="ARBA" id="ARBA00022833"/>
    </source>
</evidence>
<dbReference type="PANTHER" id="PTHR23323">
    <property type="entry name" value="VACUOLAR PROTEIN SORTING-ASSOCIATED PROTEIN"/>
    <property type="match status" value="1"/>
</dbReference>
<organism evidence="8 9">
    <name type="scientific">Kipferlia bialata</name>
    <dbReference type="NCBI Taxonomy" id="797122"/>
    <lineage>
        <taxon>Eukaryota</taxon>
        <taxon>Metamonada</taxon>
        <taxon>Carpediemonas-like organisms</taxon>
        <taxon>Kipferlia</taxon>
    </lineage>
</organism>
<dbReference type="GO" id="GO:0006904">
    <property type="term" value="P:vesicle docking involved in exocytosis"/>
    <property type="evidence" value="ECO:0007669"/>
    <property type="project" value="TreeGrafter"/>
</dbReference>
<dbReference type="InterPro" id="IPR057308">
    <property type="entry name" value="CHCR_PEP5_VPS11"/>
</dbReference>
<comment type="subcellular location">
    <subcellularLocation>
        <location evidence="1">Endomembrane system</location>
        <topology evidence="1">Peripheral membrane protein</topology>
    </subcellularLocation>
</comment>
<dbReference type="Proteomes" id="UP000265618">
    <property type="component" value="Unassembled WGS sequence"/>
</dbReference>
<feature type="compositionally biased region" description="Basic and acidic residues" evidence="7">
    <location>
        <begin position="729"/>
        <end position="748"/>
    </location>
</feature>
<dbReference type="GO" id="GO:0008270">
    <property type="term" value="F:zinc ion binding"/>
    <property type="evidence" value="ECO:0007669"/>
    <property type="project" value="UniProtKB-KW"/>
</dbReference>
<evidence type="ECO:0000256" key="5">
    <source>
        <dbReference type="ARBA" id="ARBA00023136"/>
    </source>
</evidence>
<dbReference type="GO" id="GO:0030674">
    <property type="term" value="F:protein-macromolecule adaptor activity"/>
    <property type="evidence" value="ECO:0007669"/>
    <property type="project" value="TreeGrafter"/>
</dbReference>
<evidence type="ECO:0000313" key="9">
    <source>
        <dbReference type="Proteomes" id="UP000265618"/>
    </source>
</evidence>
<dbReference type="GO" id="GO:0005768">
    <property type="term" value="C:endosome"/>
    <property type="evidence" value="ECO:0007669"/>
    <property type="project" value="TreeGrafter"/>
</dbReference>
<accession>A0A9K3CNB3</accession>
<evidence type="ECO:0000256" key="1">
    <source>
        <dbReference type="ARBA" id="ARBA00004184"/>
    </source>
</evidence>
<dbReference type="Pfam" id="PF23356">
    <property type="entry name" value="TPR_PEP5_VPS11"/>
    <property type="match status" value="1"/>
</dbReference>
<keyword evidence="4" id="KW-0862">Zinc</keyword>
<dbReference type="GO" id="GO:0030897">
    <property type="term" value="C:HOPS complex"/>
    <property type="evidence" value="ECO:0007669"/>
    <property type="project" value="TreeGrafter"/>
</dbReference>
<protein>
    <submittedName>
        <fullName evidence="8">Vacuolar protein sorting-associated protein 11</fullName>
    </submittedName>
</protein>
<feature type="repeat" description="CHCR" evidence="6">
    <location>
        <begin position="183"/>
        <end position="358"/>
    </location>
</feature>
<evidence type="ECO:0000256" key="2">
    <source>
        <dbReference type="ARBA" id="ARBA00022723"/>
    </source>
</evidence>
<reference evidence="8 9" key="1">
    <citation type="journal article" date="2018" name="PLoS ONE">
        <title>The draft genome of Kipferlia bialata reveals reductive genome evolution in fornicate parasites.</title>
        <authorList>
            <person name="Tanifuji G."/>
            <person name="Takabayashi S."/>
            <person name="Kume K."/>
            <person name="Takagi M."/>
            <person name="Nakayama T."/>
            <person name="Kamikawa R."/>
            <person name="Inagaki Y."/>
            <person name="Hashimoto T."/>
        </authorList>
    </citation>
    <scope>NUCLEOTIDE SEQUENCE [LARGE SCALE GENOMIC DNA]</scope>
    <source>
        <strain evidence="8">NY0173</strain>
    </source>
</reference>
<feature type="region of interest" description="Disordered" evidence="7">
    <location>
        <begin position="505"/>
        <end position="530"/>
    </location>
</feature>
<dbReference type="GO" id="GO:0007033">
    <property type="term" value="P:vacuole organization"/>
    <property type="evidence" value="ECO:0007669"/>
    <property type="project" value="TreeGrafter"/>
</dbReference>
<dbReference type="PANTHER" id="PTHR23323:SF24">
    <property type="entry name" value="VACUOLAR PROTEIN SORTING-ASSOCIATED PROTEIN 11 HOMOLOG"/>
    <property type="match status" value="1"/>
</dbReference>
<dbReference type="AlphaFoldDB" id="A0A9K3CNB3"/>
<feature type="region of interest" description="Disordered" evidence="7">
    <location>
        <begin position="729"/>
        <end position="749"/>
    </location>
</feature>
<comment type="caution">
    <text evidence="8">The sequence shown here is derived from an EMBL/GenBank/DDBJ whole genome shotgun (WGS) entry which is preliminary data.</text>
</comment>
<name>A0A9K3CNB3_9EUKA</name>
<gene>
    <name evidence="8" type="ORF">KIPB_000975</name>
</gene>
<dbReference type="GO" id="GO:0006886">
    <property type="term" value="P:intracellular protein transport"/>
    <property type="evidence" value="ECO:0007669"/>
    <property type="project" value="UniProtKB-UniRule"/>
</dbReference>
<evidence type="ECO:0000256" key="7">
    <source>
        <dbReference type="SAM" id="MobiDB-lite"/>
    </source>
</evidence>
<sequence>TSHGLEQQKHTHSVTTPSDTLSVCACGGVVASLRRRGATLGNRRRNRDALLSRGIPQSRLMKRGAVPVCDLIAVAPRQRHTVVVREGLTNVLDIAAWPMSSKRIYILQVSAQESTSDTLFKVTVLVERPLRQKVKQLVQNERYGDALELGADLDRYEIAQIKVSHARRVFDTHPEEALELFLSTVSDGVIEPAEVVKLYLDSGQIPPLVRYLERLQGEKDIGGGPNLTMLLLNSYVRSEPQKLVHFIESAQDKYIKDAVRNRSSAQGQGQAVAKPVLDIDVAVEVCARSGKTGLACDLAAFFDRHTQVMDILTRTPDLVPQAVMYLGTLSLKDCHEQLTPRLSTLLTHTPDQVTSLLKRLCTSYTPDSVGVLSGLEVDDRLWGRALVRRHRAKVQCPVDEFEIDLSGLAQAGPQESVFKGDHLDASFCVHEYLRVRASRRERVRRQAQEALEAATQASEGKGLTPAEVASVTPSALEEICSDTTLLEFLVHVMCYFSMSMSNDDDTRPLDSVTDMDATQTEGGANTNNEESEDWGLSVLLWHYILEELLHLWSGLGMSEGMSEGAQETEEDSECAPLDTGDGEWKLEEEADPSTHVSALSTLSASEGVTTHAVLDTPLPSVSIDLNNPHSARDSCRDLIMAIFKGVIPASFDKDHACILCKRYDFADGLVFLLGALGQHNEVIRHHLRTGNHAMVSRMVVEHPRLVQEVWPGVLRDMVKADLGPLLCESERDREKGGEAGREREREKQQAAARLGTTLQALTGAGIATAVSGIDLVISACNEVQAASAPPSSDRSGDFPVSMVADLMTSELRILDDAIDQARRDLADSTDLVEKDMATLRTLTTSGVSYDGTICQQCNRVLSTPAVHCRCGHSYHFGCFISEGGECRTCVKRLDQEPQRPGLEPNPRFPHTILIDRLRRAPLAQAKVQRYSTEDSDSDSDE</sequence>
<evidence type="ECO:0000313" key="8">
    <source>
        <dbReference type="EMBL" id="GIQ80214.1"/>
    </source>
</evidence>
<dbReference type="EMBL" id="BDIP01000125">
    <property type="protein sequence ID" value="GIQ80214.1"/>
    <property type="molecule type" value="Genomic_DNA"/>
</dbReference>
<keyword evidence="9" id="KW-1185">Reference proteome</keyword>
<feature type="compositionally biased region" description="Polar residues" evidence="7">
    <location>
        <begin position="516"/>
        <end position="528"/>
    </location>
</feature>
<proteinExistence type="predicted"/>
<evidence type="ECO:0000256" key="6">
    <source>
        <dbReference type="PROSITE-ProRule" id="PRU01006"/>
    </source>
</evidence>